<reference evidence="5 6" key="1">
    <citation type="submission" date="2023-07" db="EMBL/GenBank/DDBJ databases">
        <title>Comparative genomics of wheat-associated soil bacteria to identify genetic determinants of phenazine resistance.</title>
        <authorList>
            <person name="Mouncey N."/>
        </authorList>
    </citation>
    <scope>NUCLEOTIDE SEQUENCE [LARGE SCALE GENOMIC DNA]</scope>
    <source>
        <strain evidence="5 6">V3I3</strain>
    </source>
</reference>
<evidence type="ECO:0000256" key="2">
    <source>
        <dbReference type="ARBA" id="ARBA00023125"/>
    </source>
</evidence>
<dbReference type="SMART" id="SM00345">
    <property type="entry name" value="HTH_GNTR"/>
    <property type="match status" value="1"/>
</dbReference>
<dbReference type="InterPro" id="IPR036390">
    <property type="entry name" value="WH_DNA-bd_sf"/>
</dbReference>
<dbReference type="InterPro" id="IPR008920">
    <property type="entry name" value="TF_FadR/GntR_C"/>
</dbReference>
<dbReference type="PANTHER" id="PTHR43537:SF24">
    <property type="entry name" value="GLUCONATE OPERON TRANSCRIPTIONAL REPRESSOR"/>
    <property type="match status" value="1"/>
</dbReference>
<accession>A0ABU0RB57</accession>
<dbReference type="Pfam" id="PF07729">
    <property type="entry name" value="FCD"/>
    <property type="match status" value="1"/>
</dbReference>
<dbReference type="GO" id="GO:0003677">
    <property type="term" value="F:DNA binding"/>
    <property type="evidence" value="ECO:0007669"/>
    <property type="project" value="UniProtKB-KW"/>
</dbReference>
<dbReference type="PROSITE" id="PS50949">
    <property type="entry name" value="HTH_GNTR"/>
    <property type="match status" value="1"/>
</dbReference>
<dbReference type="Proteomes" id="UP001239083">
    <property type="component" value="Unassembled WGS sequence"/>
</dbReference>
<evidence type="ECO:0000313" key="6">
    <source>
        <dbReference type="Proteomes" id="UP001239083"/>
    </source>
</evidence>
<dbReference type="CDD" id="cd07377">
    <property type="entry name" value="WHTH_GntR"/>
    <property type="match status" value="1"/>
</dbReference>
<sequence>MNEESKSQLAYRFIRERIDDGRYVPGFRLVLGQIARELDVSVVPVREAIRRLEAEGLVTFERNVGAQVALIKETEYLHTMQTLALVEGAATSMSAPHLTIDHLHRARELNERMRRTLDDFDPHRFTTLNLEFHAVLFEECPNPHILDLVHRGWNRMKMLRDSSFSFVPGRARESVDEHERIIGLIEAGADPIVIELAARRHRTATLDAMLAYQSAHKTRAAAAPVATATSEATSTETTITTAAATAAATATATE</sequence>
<proteinExistence type="predicted"/>
<dbReference type="Pfam" id="PF00392">
    <property type="entry name" value="GntR"/>
    <property type="match status" value="1"/>
</dbReference>
<evidence type="ECO:0000313" key="5">
    <source>
        <dbReference type="EMBL" id="MDQ0895308.1"/>
    </source>
</evidence>
<dbReference type="InterPro" id="IPR000524">
    <property type="entry name" value="Tscrpt_reg_HTH_GntR"/>
</dbReference>
<dbReference type="Gene3D" id="1.20.120.530">
    <property type="entry name" value="GntR ligand-binding domain-like"/>
    <property type="match status" value="1"/>
</dbReference>
<gene>
    <name evidence="5" type="ORF">QFZ26_002863</name>
</gene>
<dbReference type="EMBL" id="JAUSYY010000001">
    <property type="protein sequence ID" value="MDQ0895308.1"/>
    <property type="molecule type" value="Genomic_DNA"/>
</dbReference>
<name>A0ABU0RB57_9MICO</name>
<comment type="caution">
    <text evidence="5">The sequence shown here is derived from an EMBL/GenBank/DDBJ whole genome shotgun (WGS) entry which is preliminary data.</text>
</comment>
<dbReference type="PANTHER" id="PTHR43537">
    <property type="entry name" value="TRANSCRIPTIONAL REGULATOR, GNTR FAMILY"/>
    <property type="match status" value="1"/>
</dbReference>
<keyword evidence="1" id="KW-0805">Transcription regulation</keyword>
<evidence type="ECO:0000259" key="4">
    <source>
        <dbReference type="PROSITE" id="PS50949"/>
    </source>
</evidence>
<dbReference type="InterPro" id="IPR011711">
    <property type="entry name" value="GntR_C"/>
</dbReference>
<keyword evidence="3" id="KW-0804">Transcription</keyword>
<dbReference type="SUPFAM" id="SSF48008">
    <property type="entry name" value="GntR ligand-binding domain-like"/>
    <property type="match status" value="1"/>
</dbReference>
<dbReference type="SMART" id="SM00895">
    <property type="entry name" value="FCD"/>
    <property type="match status" value="1"/>
</dbReference>
<dbReference type="InterPro" id="IPR036388">
    <property type="entry name" value="WH-like_DNA-bd_sf"/>
</dbReference>
<dbReference type="Gene3D" id="1.10.10.10">
    <property type="entry name" value="Winged helix-like DNA-binding domain superfamily/Winged helix DNA-binding domain"/>
    <property type="match status" value="1"/>
</dbReference>
<keyword evidence="6" id="KW-1185">Reference proteome</keyword>
<evidence type="ECO:0000256" key="3">
    <source>
        <dbReference type="ARBA" id="ARBA00023163"/>
    </source>
</evidence>
<dbReference type="RefSeq" id="WP_307043275.1">
    <property type="nucleotide sequence ID" value="NZ_JAUSYY010000001.1"/>
</dbReference>
<evidence type="ECO:0000256" key="1">
    <source>
        <dbReference type="ARBA" id="ARBA00023015"/>
    </source>
</evidence>
<protein>
    <submittedName>
        <fullName evidence="5">DNA-binding GntR family transcriptional regulator</fullName>
    </submittedName>
</protein>
<organism evidence="5 6">
    <name type="scientific">Agromyces ramosus</name>
    <dbReference type="NCBI Taxonomy" id="33879"/>
    <lineage>
        <taxon>Bacteria</taxon>
        <taxon>Bacillati</taxon>
        <taxon>Actinomycetota</taxon>
        <taxon>Actinomycetes</taxon>
        <taxon>Micrococcales</taxon>
        <taxon>Microbacteriaceae</taxon>
        <taxon>Agromyces</taxon>
    </lineage>
</organism>
<dbReference type="SUPFAM" id="SSF46785">
    <property type="entry name" value="Winged helix' DNA-binding domain"/>
    <property type="match status" value="1"/>
</dbReference>
<keyword evidence="2 5" id="KW-0238">DNA-binding</keyword>
<feature type="domain" description="HTH gntR-type" evidence="4">
    <location>
        <begin position="4"/>
        <end position="71"/>
    </location>
</feature>